<feature type="region of interest" description="Disordered" evidence="1">
    <location>
        <begin position="55"/>
        <end position="77"/>
    </location>
</feature>
<protein>
    <submittedName>
        <fullName evidence="2">Uncharacterized protein</fullName>
    </submittedName>
</protein>
<evidence type="ECO:0000313" key="3">
    <source>
        <dbReference type="Proteomes" id="UP000077266"/>
    </source>
</evidence>
<feature type="compositionally biased region" description="Basic and acidic residues" evidence="1">
    <location>
        <begin position="325"/>
        <end position="336"/>
    </location>
</feature>
<evidence type="ECO:0000313" key="2">
    <source>
        <dbReference type="EMBL" id="KZV84116.1"/>
    </source>
</evidence>
<accession>A0A165DAM1</accession>
<name>A0A165DAM1_EXIGL</name>
<evidence type="ECO:0000256" key="1">
    <source>
        <dbReference type="SAM" id="MobiDB-lite"/>
    </source>
</evidence>
<proteinExistence type="predicted"/>
<dbReference type="AlphaFoldDB" id="A0A165DAM1"/>
<gene>
    <name evidence="2" type="ORF">EXIGLDRAFT_297821</name>
</gene>
<organism evidence="2 3">
    <name type="scientific">Exidia glandulosa HHB12029</name>
    <dbReference type="NCBI Taxonomy" id="1314781"/>
    <lineage>
        <taxon>Eukaryota</taxon>
        <taxon>Fungi</taxon>
        <taxon>Dikarya</taxon>
        <taxon>Basidiomycota</taxon>
        <taxon>Agaricomycotina</taxon>
        <taxon>Agaricomycetes</taxon>
        <taxon>Auriculariales</taxon>
        <taxon>Exidiaceae</taxon>
        <taxon>Exidia</taxon>
    </lineage>
</organism>
<keyword evidence="3" id="KW-1185">Reference proteome</keyword>
<feature type="region of interest" description="Disordered" evidence="1">
    <location>
        <begin position="316"/>
        <end position="352"/>
    </location>
</feature>
<reference evidence="2 3" key="1">
    <citation type="journal article" date="2016" name="Mol. Biol. Evol.">
        <title>Comparative Genomics of Early-Diverging Mushroom-Forming Fungi Provides Insights into the Origins of Lignocellulose Decay Capabilities.</title>
        <authorList>
            <person name="Nagy L.G."/>
            <person name="Riley R."/>
            <person name="Tritt A."/>
            <person name="Adam C."/>
            <person name="Daum C."/>
            <person name="Floudas D."/>
            <person name="Sun H."/>
            <person name="Yadav J.S."/>
            <person name="Pangilinan J."/>
            <person name="Larsson K.H."/>
            <person name="Matsuura K."/>
            <person name="Barry K."/>
            <person name="Labutti K."/>
            <person name="Kuo R."/>
            <person name="Ohm R.A."/>
            <person name="Bhattacharya S.S."/>
            <person name="Shirouzu T."/>
            <person name="Yoshinaga Y."/>
            <person name="Martin F.M."/>
            <person name="Grigoriev I.V."/>
            <person name="Hibbett D.S."/>
        </authorList>
    </citation>
    <scope>NUCLEOTIDE SEQUENCE [LARGE SCALE GENOMIC DNA]</scope>
    <source>
        <strain evidence="2 3">HHB12029</strain>
    </source>
</reference>
<dbReference type="InParanoid" id="A0A165DAM1"/>
<dbReference type="Proteomes" id="UP000077266">
    <property type="component" value="Unassembled WGS sequence"/>
</dbReference>
<dbReference type="EMBL" id="KV426240">
    <property type="protein sequence ID" value="KZV84116.1"/>
    <property type="molecule type" value="Genomic_DNA"/>
</dbReference>
<sequence length="701" mass="75227">MGFLNILLRQRAKTKTSLKDKIGAPDTASLVHKTAMTSDGLAHTPYKLLHVQGENTEQATRGNSTACDPSRPTTLVAAPIPPRTVRRKPAPPFLEPIPTMDYDIPLDIAPQQLAASMVQVQERSISPISDSLNAALLLISSAAHAVRLSRGRAPISSSSAQPALSSSYISEKEQSLQGVSSAAEHAAHVTAFDWEDDGMEIDSPAGHTASAFAPYSPALPTPPATPPTPVMITIPVVASVNTEPPALRDSPAVLAPLNMVASPVDPAVSSSVPTAVVDHLAAQVPALAPTSHASHPSTPSSASPIAGTIPALLSGNAQAQRPKRARDDNVTGKTVEHGSSCHVEKKARPPPVNAAKQIADIVDALTDCRPFEKERAARTTIWPATQAPADTLIQNNAATGAGMNVDWLHPKSIVDGFTSTTLHAAPLVPTHRRERLCAPEPGDTCARRDHNIDVAARKLRGVEELEVSSPIDPSESGQSANLKSLRVLTFGERNGDMKATLDGLDMDNIRVVKGSDVSLSTVVYILNRSEGVAQVSVDYVRYSADVEDCGVRVSVQDNAGRVRIFDECSAEMLAQLDLYQAESIVIDDRMKSPYIDALRRLHTLNARELRIRVSGSPEAPLWTYKDELFLLPGLERVVLVSSSKSTRPVPVMSANAHKLLGKIIVHPRVAQVSLERVRVPDWRKKKNMQALEKVGKWPKMA</sequence>
<feature type="compositionally biased region" description="Polar residues" evidence="1">
    <location>
        <begin position="55"/>
        <end position="73"/>
    </location>
</feature>